<keyword evidence="3" id="KW-0418">Kinase</keyword>
<evidence type="ECO:0000256" key="2">
    <source>
        <dbReference type="ARBA" id="ARBA00022741"/>
    </source>
</evidence>
<dbReference type="Gene3D" id="1.10.510.10">
    <property type="entry name" value="Transferase(Phosphotransferase) domain 1"/>
    <property type="match status" value="1"/>
</dbReference>
<evidence type="ECO:0000313" key="8">
    <source>
        <dbReference type="Proteomes" id="UP000626220"/>
    </source>
</evidence>
<keyword evidence="2" id="KW-0547">Nucleotide-binding</keyword>
<evidence type="ECO:0000313" key="7">
    <source>
        <dbReference type="EMBL" id="GHF56918.1"/>
    </source>
</evidence>
<dbReference type="AlphaFoldDB" id="A0A8J3MAF5"/>
<dbReference type="SUPFAM" id="SSF56112">
    <property type="entry name" value="Protein kinase-like (PK-like)"/>
    <property type="match status" value="1"/>
</dbReference>
<dbReference type="GO" id="GO:0005524">
    <property type="term" value="F:ATP binding"/>
    <property type="evidence" value="ECO:0007669"/>
    <property type="project" value="UniProtKB-KW"/>
</dbReference>
<reference evidence="7" key="2">
    <citation type="submission" date="2020-09" db="EMBL/GenBank/DDBJ databases">
        <authorList>
            <person name="Sun Q."/>
            <person name="Kim S."/>
        </authorList>
    </citation>
    <scope>NUCLEOTIDE SEQUENCE</scope>
    <source>
        <strain evidence="7">KCTC 42650</strain>
    </source>
</reference>
<evidence type="ECO:0000256" key="1">
    <source>
        <dbReference type="ARBA" id="ARBA00022679"/>
    </source>
</evidence>
<organism evidence="7 8">
    <name type="scientific">Seohaeicola zhoushanensis</name>
    <dbReference type="NCBI Taxonomy" id="1569283"/>
    <lineage>
        <taxon>Bacteria</taxon>
        <taxon>Pseudomonadati</taxon>
        <taxon>Pseudomonadota</taxon>
        <taxon>Alphaproteobacteria</taxon>
        <taxon>Rhodobacterales</taxon>
        <taxon>Roseobacteraceae</taxon>
        <taxon>Seohaeicola</taxon>
    </lineage>
</organism>
<dbReference type="PANTHER" id="PTHR43289">
    <property type="entry name" value="MITOGEN-ACTIVATED PROTEIN KINASE KINASE KINASE 20-RELATED"/>
    <property type="match status" value="1"/>
</dbReference>
<feature type="compositionally biased region" description="Basic and acidic residues" evidence="5">
    <location>
        <begin position="403"/>
        <end position="423"/>
    </location>
</feature>
<protein>
    <recommendedName>
        <fullName evidence="6">Protein kinase domain-containing protein</fullName>
    </recommendedName>
</protein>
<dbReference type="PANTHER" id="PTHR43289:SF6">
    <property type="entry name" value="SERINE_THREONINE-PROTEIN KINASE NEKL-3"/>
    <property type="match status" value="1"/>
</dbReference>
<dbReference type="PROSITE" id="PS50011">
    <property type="entry name" value="PROTEIN_KINASE_DOM"/>
    <property type="match status" value="1"/>
</dbReference>
<dbReference type="GO" id="GO:0004674">
    <property type="term" value="F:protein serine/threonine kinase activity"/>
    <property type="evidence" value="ECO:0007669"/>
    <property type="project" value="TreeGrafter"/>
</dbReference>
<accession>A0A8J3MAF5</accession>
<proteinExistence type="predicted"/>
<dbReference type="InterPro" id="IPR000719">
    <property type="entry name" value="Prot_kinase_dom"/>
</dbReference>
<gene>
    <name evidence="7" type="ORF">GCM10017056_30450</name>
</gene>
<name>A0A8J3MAF5_9RHOB</name>
<reference evidence="7" key="1">
    <citation type="journal article" date="2014" name="Int. J. Syst. Evol. Microbiol.">
        <title>Complete genome sequence of Corynebacterium casei LMG S-19264T (=DSM 44701T), isolated from a smear-ripened cheese.</title>
        <authorList>
            <consortium name="US DOE Joint Genome Institute (JGI-PGF)"/>
            <person name="Walter F."/>
            <person name="Albersmeier A."/>
            <person name="Kalinowski J."/>
            <person name="Ruckert C."/>
        </authorList>
    </citation>
    <scope>NUCLEOTIDE SEQUENCE</scope>
    <source>
        <strain evidence="7">KCTC 42650</strain>
    </source>
</reference>
<feature type="domain" description="Protein kinase" evidence="6">
    <location>
        <begin position="30"/>
        <end position="311"/>
    </location>
</feature>
<evidence type="ECO:0000256" key="3">
    <source>
        <dbReference type="ARBA" id="ARBA00022777"/>
    </source>
</evidence>
<dbReference type="EMBL" id="BNCJ01000009">
    <property type="protein sequence ID" value="GHF56918.1"/>
    <property type="molecule type" value="Genomic_DNA"/>
</dbReference>
<evidence type="ECO:0000256" key="4">
    <source>
        <dbReference type="ARBA" id="ARBA00022840"/>
    </source>
</evidence>
<evidence type="ECO:0000256" key="5">
    <source>
        <dbReference type="SAM" id="MobiDB-lite"/>
    </source>
</evidence>
<dbReference type="InterPro" id="IPR011009">
    <property type="entry name" value="Kinase-like_dom_sf"/>
</dbReference>
<dbReference type="Gene3D" id="3.30.200.20">
    <property type="entry name" value="Phosphorylase Kinase, domain 1"/>
    <property type="match status" value="1"/>
</dbReference>
<comment type="caution">
    <text evidence="7">The sequence shown here is derived from an EMBL/GenBank/DDBJ whole genome shotgun (WGS) entry which is preliminary data.</text>
</comment>
<keyword evidence="8" id="KW-1185">Reference proteome</keyword>
<evidence type="ECO:0000259" key="6">
    <source>
        <dbReference type="PROSITE" id="PS50011"/>
    </source>
</evidence>
<keyword evidence="1" id="KW-0808">Transferase</keyword>
<dbReference type="PROSITE" id="PS00109">
    <property type="entry name" value="PROTEIN_KINASE_TYR"/>
    <property type="match status" value="1"/>
</dbReference>
<feature type="region of interest" description="Disordered" evidence="5">
    <location>
        <begin position="392"/>
        <end position="449"/>
    </location>
</feature>
<dbReference type="CDD" id="cd14014">
    <property type="entry name" value="STKc_PknB_like"/>
    <property type="match status" value="1"/>
</dbReference>
<dbReference type="Pfam" id="PF00069">
    <property type="entry name" value="Pkinase"/>
    <property type="match status" value="1"/>
</dbReference>
<sequence>MPEVFDNSILEEERQQDELPVGATLLLGQYEIERYLVRGGFGITYLAHDSLDRQYVIKECFPGALCGRSGGKVHPLSAEYEKQYGSVLKHFLSEARRVARLDHPNIVQVHQVFEENNTAYMAMAFVDGEDMLSLSDNEPERLTPAVLVGALKDTLSAMDYIHGLGILHRDISPDNLMLDDNDHLTLIDFGAAREQAGRDSRALSVLLAVKDGYSPHEFYLTDVEQTPASDIYSLGATFYHLVTGEAPPNSQDRVAALAANQPDPYVPLEDGEWAFDGNFLLAIDLALAVLPKDRLSSARDWLDLLAAPPRVKPQAESPALESDLKFAISRLVESTNKDVQQGMPGYAKKLAEQRLKNRRNRATDYGQKEAPAQQVDIFGNPVENVEAWMREQERALRSQPKSVRRDEANRKTDTQKSDAERPAKKSTIGRFIAACLPSRRDSSASALQN</sequence>
<dbReference type="InterPro" id="IPR008266">
    <property type="entry name" value="Tyr_kinase_AS"/>
</dbReference>
<dbReference type="Proteomes" id="UP000626220">
    <property type="component" value="Unassembled WGS sequence"/>
</dbReference>
<keyword evidence="4" id="KW-0067">ATP-binding</keyword>